<reference evidence="4" key="2">
    <citation type="journal article" date="2013" name="PLoS Genet.">
        <title>Comparative genome structure, secondary metabolite, and effector coding capacity across Cochliobolus pathogens.</title>
        <authorList>
            <person name="Condon B.J."/>
            <person name="Leng Y."/>
            <person name="Wu D."/>
            <person name="Bushley K.E."/>
            <person name="Ohm R.A."/>
            <person name="Otillar R."/>
            <person name="Martin J."/>
            <person name="Schackwitz W."/>
            <person name="Grimwood J."/>
            <person name="MohdZainudin N."/>
            <person name="Xue C."/>
            <person name="Wang R."/>
            <person name="Manning V.A."/>
            <person name="Dhillon B."/>
            <person name="Tu Z.J."/>
            <person name="Steffenson B.J."/>
            <person name="Salamov A."/>
            <person name="Sun H."/>
            <person name="Lowry S."/>
            <person name="LaButti K."/>
            <person name="Han J."/>
            <person name="Copeland A."/>
            <person name="Lindquist E."/>
            <person name="Barry K."/>
            <person name="Schmutz J."/>
            <person name="Baker S.E."/>
            <person name="Ciuffetti L.M."/>
            <person name="Grigoriev I.V."/>
            <person name="Zhong S."/>
            <person name="Turgeon B.G."/>
        </authorList>
    </citation>
    <scope>NUCLEOTIDE SEQUENCE [LARGE SCALE GENOMIC DNA]</scope>
    <source>
        <strain evidence="4">C5 / ATCC 48332 / race O</strain>
    </source>
</reference>
<feature type="signal peptide" evidence="2">
    <location>
        <begin position="1"/>
        <end position="24"/>
    </location>
</feature>
<dbReference type="AlphaFoldDB" id="M2UUI0"/>
<evidence type="ECO:0000313" key="4">
    <source>
        <dbReference type="Proteomes" id="UP000016936"/>
    </source>
</evidence>
<evidence type="ECO:0000313" key="3">
    <source>
        <dbReference type="EMBL" id="EMD97221.1"/>
    </source>
</evidence>
<reference evidence="3 4" key="1">
    <citation type="journal article" date="2012" name="PLoS Pathog.">
        <title>Diverse lifestyles and strategies of plant pathogenesis encoded in the genomes of eighteen Dothideomycetes fungi.</title>
        <authorList>
            <person name="Ohm R.A."/>
            <person name="Feau N."/>
            <person name="Henrissat B."/>
            <person name="Schoch C.L."/>
            <person name="Horwitz B.A."/>
            <person name="Barry K.W."/>
            <person name="Condon B.J."/>
            <person name="Copeland A.C."/>
            <person name="Dhillon B."/>
            <person name="Glaser F."/>
            <person name="Hesse C.N."/>
            <person name="Kosti I."/>
            <person name="LaButti K."/>
            <person name="Lindquist E.A."/>
            <person name="Lucas S."/>
            <person name="Salamov A.A."/>
            <person name="Bradshaw R.E."/>
            <person name="Ciuffetti L."/>
            <person name="Hamelin R.C."/>
            <person name="Kema G.H.J."/>
            <person name="Lawrence C."/>
            <person name="Scott J.A."/>
            <person name="Spatafora J.W."/>
            <person name="Turgeon B.G."/>
            <person name="de Wit P.J.G.M."/>
            <person name="Zhong S."/>
            <person name="Goodwin S.B."/>
            <person name="Grigoriev I.V."/>
        </authorList>
    </citation>
    <scope>NUCLEOTIDE SEQUENCE [LARGE SCALE GENOMIC DNA]</scope>
    <source>
        <strain evidence="4">C5 / ATCC 48332 / race O</strain>
    </source>
</reference>
<name>M2UUI0_COCH5</name>
<gene>
    <name evidence="3" type="ORF">COCHEDRAFT_1199980</name>
</gene>
<organism evidence="3 4">
    <name type="scientific">Cochliobolus heterostrophus (strain C5 / ATCC 48332 / race O)</name>
    <name type="common">Southern corn leaf blight fungus</name>
    <name type="synonym">Bipolaris maydis</name>
    <dbReference type="NCBI Taxonomy" id="701091"/>
    <lineage>
        <taxon>Eukaryota</taxon>
        <taxon>Fungi</taxon>
        <taxon>Dikarya</taxon>
        <taxon>Ascomycota</taxon>
        <taxon>Pezizomycotina</taxon>
        <taxon>Dothideomycetes</taxon>
        <taxon>Pleosporomycetidae</taxon>
        <taxon>Pleosporales</taxon>
        <taxon>Pleosporineae</taxon>
        <taxon>Pleosporaceae</taxon>
        <taxon>Bipolaris</taxon>
    </lineage>
</organism>
<dbReference type="Proteomes" id="UP000016936">
    <property type="component" value="Unassembled WGS sequence"/>
</dbReference>
<keyword evidence="2" id="KW-0732">Signal</keyword>
<sequence length="207" mass="23094">MCASWAAFFLGLCYIFLSPRDMLSCGNLLTYATLSTGPNSILNTTIFNPATPHPTSFLHHHCPEYSSAAFPTLTERQNSYSPPRPPTHRHPANSVPHPSTHDVQNKTPKAHSAHSNRPPQNPPHALQYLRRQQQESAGVTYHFITAFYSLYLGAEYRYVLAHDWGTYAALSCRWGVHVAKGERDKTLVSPDPNAPRGLFVSVCLEIP</sequence>
<accession>M2UUI0</accession>
<dbReference type="EMBL" id="KB445569">
    <property type="protein sequence ID" value="EMD97221.1"/>
    <property type="molecule type" value="Genomic_DNA"/>
</dbReference>
<keyword evidence="4" id="KW-1185">Reference proteome</keyword>
<feature type="chain" id="PRO_5004027608" evidence="2">
    <location>
        <begin position="25"/>
        <end position="207"/>
    </location>
</feature>
<evidence type="ECO:0000256" key="2">
    <source>
        <dbReference type="SAM" id="SignalP"/>
    </source>
</evidence>
<feature type="region of interest" description="Disordered" evidence="1">
    <location>
        <begin position="75"/>
        <end position="124"/>
    </location>
</feature>
<evidence type="ECO:0000256" key="1">
    <source>
        <dbReference type="SAM" id="MobiDB-lite"/>
    </source>
</evidence>
<protein>
    <submittedName>
        <fullName evidence="3">Uncharacterized protein</fullName>
    </submittedName>
</protein>
<dbReference type="HOGENOM" id="CLU_1326259_0_0_1"/>
<proteinExistence type="predicted"/>